<dbReference type="EMBL" id="PFUO01000128">
    <property type="protein sequence ID" value="PJB15979.1"/>
    <property type="molecule type" value="Genomic_DNA"/>
</dbReference>
<comment type="caution">
    <text evidence="1">The sequence shown here is derived from an EMBL/GenBank/DDBJ whole genome shotgun (WGS) entry which is preliminary data.</text>
</comment>
<reference evidence="2" key="1">
    <citation type="submission" date="2017-09" db="EMBL/GenBank/DDBJ databases">
        <title>Depth-based differentiation of microbial function through sediment-hosted aquifers and enrichment of novel symbionts in the deep terrestrial subsurface.</title>
        <authorList>
            <person name="Probst A.J."/>
            <person name="Ladd B."/>
            <person name="Jarett J.K."/>
            <person name="Geller-Mcgrath D.E."/>
            <person name="Sieber C.M.K."/>
            <person name="Emerson J.B."/>
            <person name="Anantharaman K."/>
            <person name="Thomas B.C."/>
            <person name="Malmstrom R."/>
            <person name="Stieglmeier M."/>
            <person name="Klingl A."/>
            <person name="Woyke T."/>
            <person name="Ryan C.M."/>
            <person name="Banfield J.F."/>
        </authorList>
    </citation>
    <scope>NUCLEOTIDE SEQUENCE [LARGE SCALE GENOMIC DNA]</scope>
</reference>
<proteinExistence type="predicted"/>
<evidence type="ECO:0000313" key="2">
    <source>
        <dbReference type="Proteomes" id="UP000230611"/>
    </source>
</evidence>
<dbReference type="AlphaFoldDB" id="A0A2M8AEJ7"/>
<protein>
    <submittedName>
        <fullName evidence="1">Uncharacterized protein</fullName>
    </submittedName>
</protein>
<organism evidence="1 2">
    <name type="scientific">Candidatus Falkowbacteria bacterium CG_4_9_14_3_um_filter_38_19</name>
    <dbReference type="NCBI Taxonomy" id="1974559"/>
    <lineage>
        <taxon>Bacteria</taxon>
        <taxon>Candidatus Falkowiibacteriota</taxon>
    </lineage>
</organism>
<accession>A0A2M8AEJ7</accession>
<gene>
    <name evidence="1" type="ORF">CO116_02875</name>
</gene>
<sequence length="104" mass="11245">MDFGKDSICAFATTCGAFNGPACTNREREKINCQPTAPTSVATDILKGLLPEPSLGNCGICGGKNVLIYEVNPTVKACLNCYISFVLQRRPMPEKQKKASTQQM</sequence>
<evidence type="ECO:0000313" key="1">
    <source>
        <dbReference type="EMBL" id="PJB15979.1"/>
    </source>
</evidence>
<name>A0A2M8AEJ7_9BACT</name>
<dbReference type="Proteomes" id="UP000230611">
    <property type="component" value="Unassembled WGS sequence"/>
</dbReference>